<feature type="compositionally biased region" description="Pro residues" evidence="2">
    <location>
        <begin position="142"/>
        <end position="157"/>
    </location>
</feature>
<dbReference type="EMBL" id="BMXF01000003">
    <property type="protein sequence ID" value="GHB78736.1"/>
    <property type="molecule type" value="Genomic_DNA"/>
</dbReference>
<name>A0A8J3GA75_9BACT</name>
<feature type="region of interest" description="Disordered" evidence="2">
    <location>
        <begin position="140"/>
        <end position="159"/>
    </location>
</feature>
<comment type="caution">
    <text evidence="3">The sequence shown here is derived from an EMBL/GenBank/DDBJ whole genome shotgun (WGS) entry which is preliminary data.</text>
</comment>
<feature type="repeat" description="TPR" evidence="1">
    <location>
        <begin position="87"/>
        <end position="120"/>
    </location>
</feature>
<dbReference type="AlphaFoldDB" id="A0A8J3GA75"/>
<dbReference type="Proteomes" id="UP000598271">
    <property type="component" value="Unassembled WGS sequence"/>
</dbReference>
<keyword evidence="4" id="KW-1185">Reference proteome</keyword>
<protein>
    <recommendedName>
        <fullName evidence="5">Tetratricopeptide repeat protein</fullName>
    </recommendedName>
</protein>
<dbReference type="Gene3D" id="1.25.40.10">
    <property type="entry name" value="Tetratricopeptide repeat domain"/>
    <property type="match status" value="1"/>
</dbReference>
<reference evidence="3 4" key="1">
    <citation type="journal article" date="2014" name="Int. J. Syst. Evol. Microbiol.">
        <title>Complete genome sequence of Corynebacterium casei LMG S-19264T (=DSM 44701T), isolated from a smear-ripened cheese.</title>
        <authorList>
            <consortium name="US DOE Joint Genome Institute (JGI-PGF)"/>
            <person name="Walter F."/>
            <person name="Albersmeier A."/>
            <person name="Kalinowski J."/>
            <person name="Ruckert C."/>
        </authorList>
    </citation>
    <scope>NUCLEOTIDE SEQUENCE [LARGE SCALE GENOMIC DNA]</scope>
    <source>
        <strain evidence="3 4">KCTC 12866</strain>
    </source>
</reference>
<dbReference type="RefSeq" id="WP_229581114.1">
    <property type="nucleotide sequence ID" value="NZ_BMXF01000003.1"/>
</dbReference>
<accession>A0A8J3GA75</accession>
<dbReference type="PROSITE" id="PS50005">
    <property type="entry name" value="TPR"/>
    <property type="match status" value="1"/>
</dbReference>
<keyword evidence="1" id="KW-0802">TPR repeat</keyword>
<evidence type="ECO:0000256" key="1">
    <source>
        <dbReference type="PROSITE-ProRule" id="PRU00339"/>
    </source>
</evidence>
<evidence type="ECO:0000313" key="4">
    <source>
        <dbReference type="Proteomes" id="UP000598271"/>
    </source>
</evidence>
<evidence type="ECO:0000313" key="3">
    <source>
        <dbReference type="EMBL" id="GHB78736.1"/>
    </source>
</evidence>
<sequence length="223" mass="25605">MLWIWDNRSFNTVDQSNRDKMEAERAYEAKNYPEAASLYRKITYGSIFSEPASRLYLAHTYFHLDSLDLAEREYKLLTHVSNASIASVAETQLGLLACRAGDSVSALNHLKTALRLDPLNQTARYDYQILKTVFSGKVPDAPTAPPPAVPSPSPPPSTTIEQQTVELAEKREELLERLRRLNMSEEQARSILDAMKSNEAQYIYQLRRRQYYDQSERSKVVEW</sequence>
<dbReference type="InterPro" id="IPR019734">
    <property type="entry name" value="TPR_rpt"/>
</dbReference>
<gene>
    <name evidence="3" type="ORF">GCM10007390_36430</name>
</gene>
<evidence type="ECO:0000256" key="2">
    <source>
        <dbReference type="SAM" id="MobiDB-lite"/>
    </source>
</evidence>
<dbReference type="SUPFAM" id="SSF48452">
    <property type="entry name" value="TPR-like"/>
    <property type="match status" value="1"/>
</dbReference>
<organism evidence="3 4">
    <name type="scientific">Persicitalea jodogahamensis</name>
    <dbReference type="NCBI Taxonomy" id="402147"/>
    <lineage>
        <taxon>Bacteria</taxon>
        <taxon>Pseudomonadati</taxon>
        <taxon>Bacteroidota</taxon>
        <taxon>Cytophagia</taxon>
        <taxon>Cytophagales</taxon>
        <taxon>Spirosomataceae</taxon>
        <taxon>Persicitalea</taxon>
    </lineage>
</organism>
<dbReference type="InterPro" id="IPR011990">
    <property type="entry name" value="TPR-like_helical_dom_sf"/>
</dbReference>
<proteinExistence type="predicted"/>
<evidence type="ECO:0008006" key="5">
    <source>
        <dbReference type="Google" id="ProtNLM"/>
    </source>
</evidence>